<evidence type="ECO:0000256" key="4">
    <source>
        <dbReference type="ARBA" id="ARBA00022840"/>
    </source>
</evidence>
<keyword evidence="4 5" id="KW-0067">ATP-binding</keyword>
<dbReference type="InterPro" id="IPR000719">
    <property type="entry name" value="Prot_kinase_dom"/>
</dbReference>
<feature type="domain" description="Protein kinase" evidence="7">
    <location>
        <begin position="90"/>
        <end position="346"/>
    </location>
</feature>
<keyword evidence="9" id="KW-1185">Reference proteome</keyword>
<evidence type="ECO:0000256" key="5">
    <source>
        <dbReference type="PROSITE-ProRule" id="PRU10141"/>
    </source>
</evidence>
<dbReference type="CDD" id="cd14014">
    <property type="entry name" value="STKc_PknB_like"/>
    <property type="match status" value="1"/>
</dbReference>
<proteinExistence type="predicted"/>
<accession>A0A6M5YKI2</accession>
<protein>
    <recommendedName>
        <fullName evidence="7">Protein kinase domain-containing protein</fullName>
    </recommendedName>
</protein>
<dbReference type="SUPFAM" id="SSF56112">
    <property type="entry name" value="Protein kinase-like (PK-like)"/>
    <property type="match status" value="1"/>
</dbReference>
<dbReference type="Gene3D" id="3.30.450.20">
    <property type="entry name" value="PAS domain"/>
    <property type="match status" value="1"/>
</dbReference>
<dbReference type="Proteomes" id="UP000503447">
    <property type="component" value="Chromosome"/>
</dbReference>
<dbReference type="Gene3D" id="3.30.200.20">
    <property type="entry name" value="Phosphorylase Kinase, domain 1"/>
    <property type="match status" value="1"/>
</dbReference>
<keyword evidence="6" id="KW-0472">Membrane</keyword>
<feature type="transmembrane region" description="Helical" evidence="6">
    <location>
        <begin position="703"/>
        <end position="724"/>
    </location>
</feature>
<dbReference type="InterPro" id="IPR017441">
    <property type="entry name" value="Protein_kinase_ATP_BS"/>
</dbReference>
<dbReference type="SMART" id="SM00220">
    <property type="entry name" value="S_TKc"/>
    <property type="match status" value="1"/>
</dbReference>
<evidence type="ECO:0000256" key="2">
    <source>
        <dbReference type="ARBA" id="ARBA00022741"/>
    </source>
</evidence>
<dbReference type="GO" id="GO:0005524">
    <property type="term" value="F:ATP binding"/>
    <property type="evidence" value="ECO:0007669"/>
    <property type="project" value="UniProtKB-UniRule"/>
</dbReference>
<evidence type="ECO:0000259" key="7">
    <source>
        <dbReference type="PROSITE" id="PS50011"/>
    </source>
</evidence>
<dbReference type="KEGG" id="ftj:FTUN_1322"/>
<keyword evidence="6" id="KW-1133">Transmembrane helix</keyword>
<evidence type="ECO:0000313" key="9">
    <source>
        <dbReference type="Proteomes" id="UP000503447"/>
    </source>
</evidence>
<keyword evidence="2 5" id="KW-0547">Nucleotide-binding</keyword>
<name>A0A6M5YKI2_9BACT</name>
<dbReference type="PROSITE" id="PS00108">
    <property type="entry name" value="PROTEIN_KINASE_ST"/>
    <property type="match status" value="1"/>
</dbReference>
<dbReference type="RefSeq" id="WP_171469937.1">
    <property type="nucleotide sequence ID" value="NZ_CP053452.2"/>
</dbReference>
<dbReference type="InterPro" id="IPR008271">
    <property type="entry name" value="Ser/Thr_kinase_AS"/>
</dbReference>
<dbReference type="AlphaFoldDB" id="A0A6M5YKI2"/>
<sequence length="737" mass="78987">MSAHGQTRVDELAAEFLAAVERGDPPHPAEWLARHPAHAAELAAFLADLGRFGPFLGLPALPPDLDRTAGYSSDESARGSEPPADRFGEYELVGVIGEGAMGVVHRAILVGTSLTVALKRLKVAFGDADASLFLEEVTAQSGLRHPNIVPVYHVGERDGRPYFTMPLVTGGGLDRQVGRFRDDVRGAAELIVKVARAVHHAHQRQVIHRDLKPANILLDETGEPFVADFGLAARLGATGAADAGPAGSLPWMAPEAVRGGPVTTGVDVWALGAILYELITGVRPFRGATRAELRAAILDHDPPPPRGLNRRVPPDLDAVCRRCLEKKPERRYESASAVALELERWLQDRPVRARTPTRREQVARWCRHNPAATWGGLLLVALLVGGVGLGVELAGEQAAALRSAVCRSNEHTAWHVAGSVLRKLDDLAAPVSRAADDERLRAACRAGKREAVEHELGLLFTRGAPPFETVYVLDPAGTIVALIETGGAGPPGTGVVGRSFPDRDYFTGARKHARESGRERVHVSRVFRSVHDQKDKFAISCPLRPGAPSEEPWVLAATITTDDTLGLIKLQDGDLKTALLVPRDPSSSRVPGEPDGPAGYLILVHDAFGGKKGTPCAPFPVDQPGPVPVPNGRPELSYPVEPGAPPFPQNSNYHDPVADHGHPRYAGRWLTGAARVGNTEMVVIVQQREDVALAPQRAFFERFAAWAGGVAVVGLLVFAALAGARARRTRGALREEK</sequence>
<gene>
    <name evidence="8" type="ORF">FTUN_1322</name>
</gene>
<dbReference type="PANTHER" id="PTHR43289">
    <property type="entry name" value="MITOGEN-ACTIVATED PROTEIN KINASE KINASE KINASE 20-RELATED"/>
    <property type="match status" value="1"/>
</dbReference>
<keyword evidence="3" id="KW-0418">Kinase</keyword>
<organism evidence="8 9">
    <name type="scientific">Frigoriglobus tundricola</name>
    <dbReference type="NCBI Taxonomy" id="2774151"/>
    <lineage>
        <taxon>Bacteria</taxon>
        <taxon>Pseudomonadati</taxon>
        <taxon>Planctomycetota</taxon>
        <taxon>Planctomycetia</taxon>
        <taxon>Gemmatales</taxon>
        <taxon>Gemmataceae</taxon>
        <taxon>Frigoriglobus</taxon>
    </lineage>
</organism>
<dbReference type="GO" id="GO:0004674">
    <property type="term" value="F:protein serine/threonine kinase activity"/>
    <property type="evidence" value="ECO:0007669"/>
    <property type="project" value="TreeGrafter"/>
</dbReference>
<dbReference type="Pfam" id="PF00069">
    <property type="entry name" value="Pkinase"/>
    <property type="match status" value="1"/>
</dbReference>
<evidence type="ECO:0000313" key="8">
    <source>
        <dbReference type="EMBL" id="QJW93811.1"/>
    </source>
</evidence>
<feature type="binding site" evidence="5">
    <location>
        <position position="119"/>
    </location>
    <ligand>
        <name>ATP</name>
        <dbReference type="ChEBI" id="CHEBI:30616"/>
    </ligand>
</feature>
<dbReference type="InterPro" id="IPR011009">
    <property type="entry name" value="Kinase-like_dom_sf"/>
</dbReference>
<keyword evidence="6" id="KW-0812">Transmembrane</keyword>
<dbReference type="Gene3D" id="1.10.510.10">
    <property type="entry name" value="Transferase(Phosphotransferase) domain 1"/>
    <property type="match status" value="1"/>
</dbReference>
<evidence type="ECO:0000256" key="3">
    <source>
        <dbReference type="ARBA" id="ARBA00022777"/>
    </source>
</evidence>
<evidence type="ECO:0000256" key="1">
    <source>
        <dbReference type="ARBA" id="ARBA00022679"/>
    </source>
</evidence>
<dbReference type="PROSITE" id="PS00107">
    <property type="entry name" value="PROTEIN_KINASE_ATP"/>
    <property type="match status" value="1"/>
</dbReference>
<dbReference type="EMBL" id="CP053452">
    <property type="protein sequence ID" value="QJW93811.1"/>
    <property type="molecule type" value="Genomic_DNA"/>
</dbReference>
<keyword evidence="1" id="KW-0808">Transferase</keyword>
<dbReference type="PANTHER" id="PTHR43289:SF34">
    <property type="entry name" value="SERINE_THREONINE-PROTEIN KINASE YBDM-RELATED"/>
    <property type="match status" value="1"/>
</dbReference>
<evidence type="ECO:0000256" key="6">
    <source>
        <dbReference type="SAM" id="Phobius"/>
    </source>
</evidence>
<dbReference type="PROSITE" id="PS50011">
    <property type="entry name" value="PROTEIN_KINASE_DOM"/>
    <property type="match status" value="1"/>
</dbReference>
<reference evidence="9" key="1">
    <citation type="submission" date="2020-05" db="EMBL/GenBank/DDBJ databases">
        <title>Frigoriglobus tundricola gen. nov., sp. nov., a psychrotolerant cellulolytic planctomycete of the family Gemmataceae with two divergent copies of 16S rRNA gene.</title>
        <authorList>
            <person name="Kulichevskaya I.S."/>
            <person name="Ivanova A.A."/>
            <person name="Naumoff D.G."/>
            <person name="Beletsky A.V."/>
            <person name="Rijpstra W.I.C."/>
            <person name="Sinninghe Damste J.S."/>
            <person name="Mardanov A.V."/>
            <person name="Ravin N.V."/>
            <person name="Dedysh S.N."/>
        </authorList>
    </citation>
    <scope>NUCLEOTIDE SEQUENCE [LARGE SCALE GENOMIC DNA]</scope>
    <source>
        <strain evidence="9">PL17</strain>
    </source>
</reference>